<comment type="caution">
    <text evidence="1">The sequence shown here is derived from an EMBL/GenBank/DDBJ whole genome shotgun (WGS) entry which is preliminary data.</text>
</comment>
<dbReference type="EMBL" id="JAULRT010000060">
    <property type="protein sequence ID" value="MDO3383107.1"/>
    <property type="molecule type" value="Genomic_DNA"/>
</dbReference>
<keyword evidence="2" id="KW-1185">Reference proteome</keyword>
<sequence length="46" mass="4786">MTTRTHRPGAKSGTNTLAFPLLGLASDSAFPQKNALGEGLLEASEE</sequence>
<evidence type="ECO:0000313" key="2">
    <source>
        <dbReference type="Proteomes" id="UP001168380"/>
    </source>
</evidence>
<proteinExistence type="predicted"/>
<dbReference type="RefSeq" id="WP_302713817.1">
    <property type="nucleotide sequence ID" value="NZ_JAULRT010000060.1"/>
</dbReference>
<organism evidence="1 2">
    <name type="scientific">Gilvimarinus algae</name>
    <dbReference type="NCBI Taxonomy" id="3058037"/>
    <lineage>
        <taxon>Bacteria</taxon>
        <taxon>Pseudomonadati</taxon>
        <taxon>Pseudomonadota</taxon>
        <taxon>Gammaproteobacteria</taxon>
        <taxon>Cellvibrionales</taxon>
        <taxon>Cellvibrionaceae</taxon>
        <taxon>Gilvimarinus</taxon>
    </lineage>
</organism>
<evidence type="ECO:0000313" key="1">
    <source>
        <dbReference type="EMBL" id="MDO3383107.1"/>
    </source>
</evidence>
<accession>A0ABT8TG88</accession>
<dbReference type="Proteomes" id="UP001168380">
    <property type="component" value="Unassembled WGS sequence"/>
</dbReference>
<reference evidence="1" key="1">
    <citation type="submission" date="2023-07" db="EMBL/GenBank/DDBJ databases">
        <title>Gilvimarinus algae sp. nov., isolated from the surface of Kelp.</title>
        <authorList>
            <person name="Sun Y.Y."/>
            <person name="Gong Y."/>
            <person name="Du Z.J."/>
        </authorList>
    </citation>
    <scope>NUCLEOTIDE SEQUENCE</scope>
    <source>
        <strain evidence="1">SDUM040014</strain>
    </source>
</reference>
<gene>
    <name evidence="1" type="ORF">QWI16_13085</name>
</gene>
<name>A0ABT8TG88_9GAMM</name>
<protein>
    <submittedName>
        <fullName evidence="1">Uncharacterized protein</fullName>
    </submittedName>
</protein>